<protein>
    <submittedName>
        <fullName evidence="1">Uncharacterized protein</fullName>
    </submittedName>
</protein>
<accession>A0A9P8QAU0</accession>
<dbReference type="Proteomes" id="UP000774326">
    <property type="component" value="Unassembled WGS sequence"/>
</dbReference>
<reference evidence="1" key="2">
    <citation type="submission" date="2021-01" db="EMBL/GenBank/DDBJ databases">
        <authorList>
            <person name="Schikora-Tamarit M.A."/>
        </authorList>
    </citation>
    <scope>NUCLEOTIDE SEQUENCE</scope>
    <source>
        <strain evidence="1">CBS2887</strain>
    </source>
</reference>
<dbReference type="SUPFAM" id="SSF117281">
    <property type="entry name" value="Kelch motif"/>
    <property type="match status" value="1"/>
</dbReference>
<dbReference type="AlphaFoldDB" id="A0A9P8QAU0"/>
<sequence>MTSGIIAESSLDVDKNKSAITTLTPTPTPISSSIPSAVPLQIMVYDATPVQSSITKNSGYLHPRPKVPSSNPTTFYSPDLSTHISDLEGLNLDDLIEREICRLYEDYYELSHGQDPEHSLDSVDLNSAGDFKGIPSLTSYSDTIDREESIIDQQDSERPRSAVEDSFEDCSFPGMKKPLNKYILNHQYWVPSLDSPDQQTSRTDYKVNNIDQADVTSDHFFSYLHSQPQLSDAPMPSLYLHTSTTLNSNIYVIGGLRPIFTNKSPSCSLEESLKGKIRISKDGWIQYPTPLNSEMLNSVSMIPNDVCYVVSLQSNVIRRVNLSEVYERKTQVEKQKGGSYSEHEDSTVMLERGLVGMTGNSLSERYVLYFGGFVLKRSVEKVGEILEVSFKIHENQFVYVLDVYTFQFQKFGLFTHDHRANLTLNSGLESAHTNAKRDEKTGDHKFMSPRFGHTSNAVNLSQPDQESSVLSDSTSAIYVIGGLSIQQDDQGCYSYQILKDIWKLEMTVKAKGKNHYLVFGDKVLASEVVCYQTDPNIIKQVSIQDPETFNKIEFGEPEERAFHITELLDTSVVFGEDDKYNIFNKTANIVSRLRTAAANVAKLGYLDASTVRNQVIFSNERKTQLKLLMHGGVNRNGEILGDIWWFDFEQEMWFRFRSYFNEYQFDDSAGSESEFQMSDGILQPISYEEVQLKKCDHHSFVFDKFLVLVYGAIPSDFPSSLPQNKCKLKDISELFIRLKDTQTTSRYQPQPQHHQIFLMNIWNQKWFVYKLFHKMTSRVCVSSSDLSNSDTAKNSIERDHKFNVSYTGCVGGTATVVNSKLLYIGGLLIDCLDKAKQHTTDRELIMNNGIICIELPLGGFSSWETVNKSKY</sequence>
<proteinExistence type="predicted"/>
<dbReference type="EMBL" id="JAEUBG010000970">
    <property type="protein sequence ID" value="KAH3687157.1"/>
    <property type="molecule type" value="Genomic_DNA"/>
</dbReference>
<dbReference type="OrthoDB" id="10251809at2759"/>
<name>A0A9P8QAU0_WICPI</name>
<dbReference type="Gene3D" id="2.120.10.80">
    <property type="entry name" value="Kelch-type beta propeller"/>
    <property type="match status" value="1"/>
</dbReference>
<evidence type="ECO:0000313" key="2">
    <source>
        <dbReference type="Proteomes" id="UP000774326"/>
    </source>
</evidence>
<keyword evidence="2" id="KW-1185">Reference proteome</keyword>
<comment type="caution">
    <text evidence="1">The sequence shown here is derived from an EMBL/GenBank/DDBJ whole genome shotgun (WGS) entry which is preliminary data.</text>
</comment>
<gene>
    <name evidence="1" type="ORF">WICPIJ_001872</name>
</gene>
<dbReference type="PANTHER" id="PTHR23244">
    <property type="entry name" value="KELCH REPEAT DOMAIN"/>
    <property type="match status" value="1"/>
</dbReference>
<dbReference type="InterPro" id="IPR015915">
    <property type="entry name" value="Kelch-typ_b-propeller"/>
</dbReference>
<dbReference type="InterPro" id="IPR011043">
    <property type="entry name" value="Gal_Oxase/kelch_b-propeller"/>
</dbReference>
<dbReference type="PANTHER" id="PTHR23244:SF471">
    <property type="entry name" value="GUANINE NUCLEOTIDE-BINDING PROTEIN SUBUNIT BETA 1-RELATED"/>
    <property type="match status" value="1"/>
</dbReference>
<organism evidence="1 2">
    <name type="scientific">Wickerhamomyces pijperi</name>
    <name type="common">Yeast</name>
    <name type="synonym">Pichia pijperi</name>
    <dbReference type="NCBI Taxonomy" id="599730"/>
    <lineage>
        <taxon>Eukaryota</taxon>
        <taxon>Fungi</taxon>
        <taxon>Dikarya</taxon>
        <taxon>Ascomycota</taxon>
        <taxon>Saccharomycotina</taxon>
        <taxon>Saccharomycetes</taxon>
        <taxon>Phaffomycetales</taxon>
        <taxon>Wickerhamomycetaceae</taxon>
        <taxon>Wickerhamomyces</taxon>
    </lineage>
</organism>
<dbReference type="SUPFAM" id="SSF50965">
    <property type="entry name" value="Galactose oxidase, central domain"/>
    <property type="match status" value="1"/>
</dbReference>
<evidence type="ECO:0000313" key="1">
    <source>
        <dbReference type="EMBL" id="KAH3687157.1"/>
    </source>
</evidence>
<reference evidence="1" key="1">
    <citation type="journal article" date="2021" name="Open Biol.">
        <title>Shared evolutionary footprints suggest mitochondrial oxidative damage underlies multiple complex I losses in fungi.</title>
        <authorList>
            <person name="Schikora-Tamarit M.A."/>
            <person name="Marcet-Houben M."/>
            <person name="Nosek J."/>
            <person name="Gabaldon T."/>
        </authorList>
    </citation>
    <scope>NUCLEOTIDE SEQUENCE</scope>
    <source>
        <strain evidence="1">CBS2887</strain>
    </source>
</reference>